<keyword evidence="1" id="KW-0732">Signal</keyword>
<name>A0AAD7EAL5_9AGAR</name>
<organism evidence="2 3">
    <name type="scientific">Mycena albidolilacea</name>
    <dbReference type="NCBI Taxonomy" id="1033008"/>
    <lineage>
        <taxon>Eukaryota</taxon>
        <taxon>Fungi</taxon>
        <taxon>Dikarya</taxon>
        <taxon>Basidiomycota</taxon>
        <taxon>Agaricomycotina</taxon>
        <taxon>Agaricomycetes</taxon>
        <taxon>Agaricomycetidae</taxon>
        <taxon>Agaricales</taxon>
        <taxon>Marasmiineae</taxon>
        <taxon>Mycenaceae</taxon>
        <taxon>Mycena</taxon>
    </lineage>
</organism>
<sequence>MARETGWAYKTAHHRPMRSLLLAGWALDAVRAIGLYAAKLDGDLVGEKKLVHGDQRQNTEKPEFLLVSLQLLDSDRGLWELAKSDGHGSGMI</sequence>
<protein>
    <submittedName>
        <fullName evidence="2">Uncharacterized protein</fullName>
    </submittedName>
</protein>
<feature type="chain" id="PRO_5041961464" evidence="1">
    <location>
        <begin position="33"/>
        <end position="92"/>
    </location>
</feature>
<dbReference type="Proteomes" id="UP001218218">
    <property type="component" value="Unassembled WGS sequence"/>
</dbReference>
<evidence type="ECO:0000256" key="1">
    <source>
        <dbReference type="SAM" id="SignalP"/>
    </source>
</evidence>
<keyword evidence="3" id="KW-1185">Reference proteome</keyword>
<accession>A0AAD7EAL5</accession>
<evidence type="ECO:0000313" key="3">
    <source>
        <dbReference type="Proteomes" id="UP001218218"/>
    </source>
</evidence>
<dbReference type="AlphaFoldDB" id="A0AAD7EAL5"/>
<proteinExistence type="predicted"/>
<gene>
    <name evidence="2" type="ORF">DFH08DRAFT_900636</name>
</gene>
<evidence type="ECO:0000313" key="2">
    <source>
        <dbReference type="EMBL" id="KAJ7307767.1"/>
    </source>
</evidence>
<feature type="signal peptide" evidence="1">
    <location>
        <begin position="1"/>
        <end position="32"/>
    </location>
</feature>
<dbReference type="EMBL" id="JARIHO010000087">
    <property type="protein sequence ID" value="KAJ7307767.1"/>
    <property type="molecule type" value="Genomic_DNA"/>
</dbReference>
<comment type="caution">
    <text evidence="2">The sequence shown here is derived from an EMBL/GenBank/DDBJ whole genome shotgun (WGS) entry which is preliminary data.</text>
</comment>
<reference evidence="2" key="1">
    <citation type="submission" date="2023-03" db="EMBL/GenBank/DDBJ databases">
        <title>Massive genome expansion in bonnet fungi (Mycena s.s.) driven by repeated elements and novel gene families across ecological guilds.</title>
        <authorList>
            <consortium name="Lawrence Berkeley National Laboratory"/>
            <person name="Harder C.B."/>
            <person name="Miyauchi S."/>
            <person name="Viragh M."/>
            <person name="Kuo A."/>
            <person name="Thoen E."/>
            <person name="Andreopoulos B."/>
            <person name="Lu D."/>
            <person name="Skrede I."/>
            <person name="Drula E."/>
            <person name="Henrissat B."/>
            <person name="Morin E."/>
            <person name="Kohler A."/>
            <person name="Barry K."/>
            <person name="LaButti K."/>
            <person name="Morin E."/>
            <person name="Salamov A."/>
            <person name="Lipzen A."/>
            <person name="Mereny Z."/>
            <person name="Hegedus B."/>
            <person name="Baldrian P."/>
            <person name="Stursova M."/>
            <person name="Weitz H."/>
            <person name="Taylor A."/>
            <person name="Grigoriev I.V."/>
            <person name="Nagy L.G."/>
            <person name="Martin F."/>
            <person name="Kauserud H."/>
        </authorList>
    </citation>
    <scope>NUCLEOTIDE SEQUENCE</scope>
    <source>
        <strain evidence="2">CBHHK002</strain>
    </source>
</reference>